<dbReference type="Gene3D" id="1.10.3130.10">
    <property type="entry name" value="serine acetyltransferase, domain 1"/>
    <property type="match status" value="1"/>
</dbReference>
<dbReference type="Pfam" id="PF00132">
    <property type="entry name" value="Hexapep"/>
    <property type="match status" value="1"/>
</dbReference>
<dbReference type="Gene3D" id="2.160.10.10">
    <property type="entry name" value="Hexapeptide repeat proteins"/>
    <property type="match status" value="1"/>
</dbReference>
<dbReference type="EC" id="2.3.1.30" evidence="2"/>
<organism evidence="7 8">
    <name type="scientific">Inquilinus limosus</name>
    <dbReference type="NCBI Taxonomy" id="171674"/>
    <lineage>
        <taxon>Bacteria</taxon>
        <taxon>Pseudomonadati</taxon>
        <taxon>Pseudomonadota</taxon>
        <taxon>Alphaproteobacteria</taxon>
        <taxon>Rhodospirillales</taxon>
        <taxon>Rhodospirillaceae</taxon>
        <taxon>Inquilinus</taxon>
    </lineage>
</organism>
<evidence type="ECO:0000256" key="6">
    <source>
        <dbReference type="ARBA" id="ARBA00049486"/>
    </source>
</evidence>
<comment type="similarity">
    <text evidence="1">Belongs to the transferase hexapeptide repeat family.</text>
</comment>
<keyword evidence="4" id="KW-0808">Transferase</keyword>
<dbReference type="OrthoDB" id="9815592at2"/>
<dbReference type="InterPro" id="IPR045304">
    <property type="entry name" value="LbH_SAT"/>
</dbReference>
<evidence type="ECO:0000313" key="7">
    <source>
        <dbReference type="EMBL" id="OWJ64805.1"/>
    </source>
</evidence>
<evidence type="ECO:0000256" key="3">
    <source>
        <dbReference type="ARBA" id="ARBA00022605"/>
    </source>
</evidence>
<evidence type="ECO:0000256" key="1">
    <source>
        <dbReference type="ARBA" id="ARBA00007274"/>
    </source>
</evidence>
<accession>A0A211ZHR8</accession>
<keyword evidence="8" id="KW-1185">Reference proteome</keyword>
<protein>
    <recommendedName>
        <fullName evidence="2">serine O-acetyltransferase</fullName>
        <ecNumber evidence="2">2.3.1.30</ecNumber>
    </recommendedName>
</protein>
<dbReference type="GO" id="GO:0009001">
    <property type="term" value="F:serine O-acetyltransferase activity"/>
    <property type="evidence" value="ECO:0007669"/>
    <property type="project" value="UniProtKB-EC"/>
</dbReference>
<gene>
    <name evidence="7" type="ORF">BWR60_22770</name>
</gene>
<dbReference type="EMBL" id="NHON01000049">
    <property type="protein sequence ID" value="OWJ64805.1"/>
    <property type="molecule type" value="Genomic_DNA"/>
</dbReference>
<comment type="catalytic activity">
    <reaction evidence="6">
        <text>L-serine + acetyl-CoA = O-acetyl-L-serine + CoA</text>
        <dbReference type="Rhea" id="RHEA:24560"/>
        <dbReference type="ChEBI" id="CHEBI:33384"/>
        <dbReference type="ChEBI" id="CHEBI:57287"/>
        <dbReference type="ChEBI" id="CHEBI:57288"/>
        <dbReference type="ChEBI" id="CHEBI:58340"/>
        <dbReference type="EC" id="2.3.1.30"/>
    </reaction>
</comment>
<evidence type="ECO:0000256" key="4">
    <source>
        <dbReference type="ARBA" id="ARBA00022679"/>
    </source>
</evidence>
<proteinExistence type="inferred from homology"/>
<keyword evidence="5" id="KW-0012">Acyltransferase</keyword>
<reference evidence="8" key="1">
    <citation type="submission" date="2017-05" db="EMBL/GenBank/DDBJ databases">
        <authorList>
            <person name="Macchi M."/>
            <person name="Festa S."/>
            <person name="Coppotelli B.M."/>
            <person name="Morelli I.S."/>
        </authorList>
    </citation>
    <scope>NUCLEOTIDE SEQUENCE [LARGE SCALE GENOMIC DNA]</scope>
    <source>
        <strain evidence="8">I</strain>
    </source>
</reference>
<comment type="caution">
    <text evidence="7">The sequence shown here is derived from an EMBL/GenBank/DDBJ whole genome shotgun (WGS) entry which is preliminary data.</text>
</comment>
<dbReference type="InterPro" id="IPR042122">
    <property type="entry name" value="Ser_AcTrfase_N_sf"/>
</dbReference>
<dbReference type="SUPFAM" id="SSF51161">
    <property type="entry name" value="Trimeric LpxA-like enzymes"/>
    <property type="match status" value="1"/>
</dbReference>
<dbReference type="CDD" id="cd03354">
    <property type="entry name" value="LbH_SAT"/>
    <property type="match status" value="1"/>
</dbReference>
<dbReference type="PANTHER" id="PTHR42811">
    <property type="entry name" value="SERINE ACETYLTRANSFERASE"/>
    <property type="match status" value="1"/>
</dbReference>
<sequence length="241" mass="24709">MDDPCRQPHSPHPIPDAVCAAGAASQRPVPAARRILNTTVGEGTVPNLWQTLADDLEANTGRRGRLRGVLAYLYHPGFFAIANHRICHRLAKQGRAGGVAGAILNRLSIFLTHCYIEPGATIGAGLGLPHAVGIVIGHGVRVGSRVVLYQNVTLGAGKPNGSLYPVIEDQVVICANAVVIGDVTIGRGALIGALSLVRSDIPAGCVAAGNPARVLPCGPVLSRDGAVLRGAGAMKSRGGAA</sequence>
<dbReference type="GO" id="GO:0008652">
    <property type="term" value="P:amino acid biosynthetic process"/>
    <property type="evidence" value="ECO:0007669"/>
    <property type="project" value="UniProtKB-KW"/>
</dbReference>
<keyword evidence="3" id="KW-0028">Amino-acid biosynthesis</keyword>
<dbReference type="AlphaFoldDB" id="A0A211ZHR8"/>
<name>A0A211ZHR8_9PROT</name>
<dbReference type="InterPro" id="IPR011004">
    <property type="entry name" value="Trimer_LpxA-like_sf"/>
</dbReference>
<evidence type="ECO:0000256" key="5">
    <source>
        <dbReference type="ARBA" id="ARBA00023315"/>
    </source>
</evidence>
<evidence type="ECO:0000313" key="8">
    <source>
        <dbReference type="Proteomes" id="UP000196655"/>
    </source>
</evidence>
<evidence type="ECO:0000256" key="2">
    <source>
        <dbReference type="ARBA" id="ARBA00013266"/>
    </source>
</evidence>
<dbReference type="InterPro" id="IPR001451">
    <property type="entry name" value="Hexapep"/>
</dbReference>
<dbReference type="Proteomes" id="UP000196655">
    <property type="component" value="Unassembled WGS sequence"/>
</dbReference>